<dbReference type="AlphaFoldDB" id="A0AAP3Z336"/>
<comment type="caution">
    <text evidence="2">The sequence shown here is derived from an EMBL/GenBank/DDBJ whole genome shotgun (WGS) entry which is preliminary data.</text>
</comment>
<evidence type="ECO:0000313" key="3">
    <source>
        <dbReference type="Proteomes" id="UP001152598"/>
    </source>
</evidence>
<evidence type="ECO:0000256" key="1">
    <source>
        <dbReference type="SAM" id="Phobius"/>
    </source>
</evidence>
<feature type="transmembrane region" description="Helical" evidence="1">
    <location>
        <begin position="21"/>
        <end position="43"/>
    </location>
</feature>
<sequence>MEIKVFKDPKSRDKTTGGFTFAQWLSLFTIIIFTIFDVVNSIYAFVPKGLSKLAMFIFIALAVGNALYRPHGMKFATWLKLYYRFNITTQTRTYKKEGMKKYNKNDFKKQKKIKESDFK</sequence>
<dbReference type="RefSeq" id="WP_278228489.1">
    <property type="nucleotide sequence ID" value="NZ_JAOWLV010000009.1"/>
</dbReference>
<organism evidence="2 3">
    <name type="scientific">Lactococcus lactis</name>
    <dbReference type="NCBI Taxonomy" id="1358"/>
    <lineage>
        <taxon>Bacteria</taxon>
        <taxon>Bacillati</taxon>
        <taxon>Bacillota</taxon>
        <taxon>Bacilli</taxon>
        <taxon>Lactobacillales</taxon>
        <taxon>Streptococcaceae</taxon>
        <taxon>Lactococcus</taxon>
    </lineage>
</organism>
<evidence type="ECO:0000313" key="2">
    <source>
        <dbReference type="EMBL" id="MDG4977408.1"/>
    </source>
</evidence>
<reference evidence="2" key="2">
    <citation type="journal article" date="2023" name="Food Microbiol.">
        <title>Evaluation of the fermentation potential of lactic acid bacteria isolated from herbs, fruits and vegetables as starter cultures in nut-based milk alternatives.</title>
        <authorList>
            <person name="Huang W."/>
            <person name="Dong A."/>
            <person name="Pham H.T."/>
            <person name="Zhou C."/>
            <person name="Huo Z."/>
            <person name="Watjen A.P."/>
            <person name="Prakash S."/>
            <person name="Bang-Berthelsen C.H."/>
            <person name="Turner M.S."/>
        </authorList>
    </citation>
    <scope>NUCLEOTIDE SEQUENCE</scope>
    <source>
        <strain evidence="2">54</strain>
    </source>
</reference>
<proteinExistence type="predicted"/>
<keyword evidence="1" id="KW-1133">Transmembrane helix</keyword>
<feature type="transmembrane region" description="Helical" evidence="1">
    <location>
        <begin position="49"/>
        <end position="68"/>
    </location>
</feature>
<dbReference type="InterPro" id="IPR024414">
    <property type="entry name" value="Uncharacterised_PrgI"/>
</dbReference>
<keyword evidence="1" id="KW-0472">Membrane</keyword>
<accession>A0AAP3Z336</accession>
<reference evidence="2" key="1">
    <citation type="submission" date="2022-10" db="EMBL/GenBank/DDBJ databases">
        <authorList>
            <person name="Turner M.S."/>
            <person name="Huang W."/>
        </authorList>
    </citation>
    <scope>NUCLEOTIDE SEQUENCE</scope>
    <source>
        <strain evidence="2">54</strain>
    </source>
</reference>
<dbReference type="Pfam" id="PF12666">
    <property type="entry name" value="PrgI"/>
    <property type="match status" value="1"/>
</dbReference>
<gene>
    <name evidence="2" type="ORF">OGZ50_11770</name>
</gene>
<dbReference type="Proteomes" id="UP001152598">
    <property type="component" value="Unassembled WGS sequence"/>
</dbReference>
<protein>
    <submittedName>
        <fullName evidence="2">PrgI family protein</fullName>
    </submittedName>
</protein>
<dbReference type="EMBL" id="JAOWLV010000009">
    <property type="protein sequence ID" value="MDG4977408.1"/>
    <property type="molecule type" value="Genomic_DNA"/>
</dbReference>
<keyword evidence="1" id="KW-0812">Transmembrane</keyword>
<name>A0AAP3Z336_9LACT</name>